<evidence type="ECO:0000256" key="1">
    <source>
        <dbReference type="ARBA" id="ARBA00022553"/>
    </source>
</evidence>
<dbReference type="SUPFAM" id="SSF52172">
    <property type="entry name" value="CheY-like"/>
    <property type="match status" value="1"/>
</dbReference>
<gene>
    <name evidence="3" type="ORF">LCGC14_0091620</name>
</gene>
<dbReference type="PROSITE" id="PS50110">
    <property type="entry name" value="RESPONSE_REGULATORY"/>
    <property type="match status" value="1"/>
</dbReference>
<sequence length="129" mass="14178">MNKLERIIHIEDDLSIQEVARVALEIVGGFTVKSCDSGAQGLAETPAFNPQLVLLDVMMPGMDGPQTLTELQKLPCMANVPVVFMTAKAQTQEVSAYHQLGAAGVIIKPFDPMTLSEQITEIWNTWHEQ</sequence>
<reference evidence="3" key="1">
    <citation type="journal article" date="2015" name="Nature">
        <title>Complex archaea that bridge the gap between prokaryotes and eukaryotes.</title>
        <authorList>
            <person name="Spang A."/>
            <person name="Saw J.H."/>
            <person name="Jorgensen S.L."/>
            <person name="Zaremba-Niedzwiedzka K."/>
            <person name="Martijn J."/>
            <person name="Lind A.E."/>
            <person name="van Eijk R."/>
            <person name="Schleper C."/>
            <person name="Guy L."/>
            <person name="Ettema T.J."/>
        </authorList>
    </citation>
    <scope>NUCLEOTIDE SEQUENCE</scope>
</reference>
<dbReference type="PANTHER" id="PTHR44591">
    <property type="entry name" value="STRESS RESPONSE REGULATOR PROTEIN 1"/>
    <property type="match status" value="1"/>
</dbReference>
<dbReference type="AlphaFoldDB" id="A0A0F9VI45"/>
<dbReference type="InterPro" id="IPR050595">
    <property type="entry name" value="Bact_response_regulator"/>
</dbReference>
<dbReference type="SMART" id="SM00448">
    <property type="entry name" value="REC"/>
    <property type="match status" value="1"/>
</dbReference>
<dbReference type="GO" id="GO:0000160">
    <property type="term" value="P:phosphorelay signal transduction system"/>
    <property type="evidence" value="ECO:0007669"/>
    <property type="project" value="InterPro"/>
</dbReference>
<keyword evidence="1" id="KW-0597">Phosphoprotein</keyword>
<accession>A0A0F9VI45</accession>
<comment type="caution">
    <text evidence="3">The sequence shown here is derived from an EMBL/GenBank/DDBJ whole genome shotgun (WGS) entry which is preliminary data.</text>
</comment>
<name>A0A0F9VI45_9ZZZZ</name>
<dbReference type="Gene3D" id="3.40.50.2300">
    <property type="match status" value="1"/>
</dbReference>
<feature type="domain" description="Response regulatory" evidence="2">
    <location>
        <begin position="6"/>
        <end position="123"/>
    </location>
</feature>
<dbReference type="PANTHER" id="PTHR44591:SF3">
    <property type="entry name" value="RESPONSE REGULATORY DOMAIN-CONTAINING PROTEIN"/>
    <property type="match status" value="1"/>
</dbReference>
<protein>
    <recommendedName>
        <fullName evidence="2">Response regulatory domain-containing protein</fullName>
    </recommendedName>
</protein>
<dbReference type="EMBL" id="LAZR01000025">
    <property type="protein sequence ID" value="KKO03735.1"/>
    <property type="molecule type" value="Genomic_DNA"/>
</dbReference>
<organism evidence="3">
    <name type="scientific">marine sediment metagenome</name>
    <dbReference type="NCBI Taxonomy" id="412755"/>
    <lineage>
        <taxon>unclassified sequences</taxon>
        <taxon>metagenomes</taxon>
        <taxon>ecological metagenomes</taxon>
    </lineage>
</organism>
<proteinExistence type="predicted"/>
<dbReference type="Pfam" id="PF00072">
    <property type="entry name" value="Response_reg"/>
    <property type="match status" value="1"/>
</dbReference>
<evidence type="ECO:0000259" key="2">
    <source>
        <dbReference type="PROSITE" id="PS50110"/>
    </source>
</evidence>
<dbReference type="InterPro" id="IPR001789">
    <property type="entry name" value="Sig_transdc_resp-reg_receiver"/>
</dbReference>
<dbReference type="InterPro" id="IPR011006">
    <property type="entry name" value="CheY-like_superfamily"/>
</dbReference>
<evidence type="ECO:0000313" key="3">
    <source>
        <dbReference type="EMBL" id="KKO03735.1"/>
    </source>
</evidence>